<reference evidence="9" key="1">
    <citation type="submission" date="2020-11" db="EMBL/GenBank/DDBJ databases">
        <authorList>
            <person name="Tran Van P."/>
        </authorList>
    </citation>
    <scope>NUCLEOTIDE SEQUENCE</scope>
</reference>
<dbReference type="InterPro" id="IPR056850">
    <property type="entry name" value="ARM_UBP34_24_USP9X_Y"/>
</dbReference>
<comment type="similarity">
    <text evidence="2">Belongs to the peptidase C19 family.</text>
</comment>
<dbReference type="SUPFAM" id="SSF48371">
    <property type="entry name" value="ARM repeat"/>
    <property type="match status" value="1"/>
</dbReference>
<dbReference type="OrthoDB" id="289038at2759"/>
<evidence type="ECO:0000313" key="9">
    <source>
        <dbReference type="EMBL" id="CAD7233213.1"/>
    </source>
</evidence>
<sequence length="427" mass="50425">MNALNEVNQVITNVSYYSHRTYPATISAASSFMHGEDEEDWLTADRMINWIKENRVLQIVLKDTLHQPQYVEKLERIFRFIIKEKALTMEDLDTVWNVQVGKHEAIVKNIHDLLAKLAWDFSPEQLDHLFQCFQRSFTAATPKEREKLLELIRRLAEDDKEGIMANKVLQLFWNISHSKEVPAELVQQALKAHDRDALKYQWLQKCIEELNSEQWVLPALKQMMDICTLYSDGSQGVTHAHGQNPPPKIHDLISGLHNEHNLVTRVTNNLCQYMEKAKEFFRANPQVHPSQYVPDGRHNHEAQINERLKFLSFLLKDGRLWLCQEEATRIWKALTVDSQAEDRELAFNWYCKLMTDEPDLDPEICREFFEENILKLDPHLLTESGIRCYERFFHHVNIKERKMIAKRRSSAFLMEDYHLIGIEYLWR</sequence>
<dbReference type="InterPro" id="IPR016024">
    <property type="entry name" value="ARM-type_fold"/>
</dbReference>
<evidence type="ECO:0000256" key="2">
    <source>
        <dbReference type="ARBA" id="ARBA00009085"/>
    </source>
</evidence>
<evidence type="ECO:0000256" key="6">
    <source>
        <dbReference type="ARBA" id="ARBA00022801"/>
    </source>
</evidence>
<evidence type="ECO:0000256" key="1">
    <source>
        <dbReference type="ARBA" id="ARBA00000707"/>
    </source>
</evidence>
<evidence type="ECO:0000256" key="4">
    <source>
        <dbReference type="ARBA" id="ARBA00022670"/>
    </source>
</evidence>
<keyword evidence="6" id="KW-0378">Hydrolase</keyword>
<feature type="non-terminal residue" evidence="9">
    <location>
        <position position="1"/>
    </location>
</feature>
<evidence type="ECO:0000256" key="3">
    <source>
        <dbReference type="ARBA" id="ARBA00012759"/>
    </source>
</evidence>
<dbReference type="EMBL" id="OB665844">
    <property type="protein sequence ID" value="CAD7233213.1"/>
    <property type="molecule type" value="Genomic_DNA"/>
</dbReference>
<comment type="catalytic activity">
    <reaction evidence="1">
        <text>Thiol-dependent hydrolysis of ester, thioester, amide, peptide and isopeptide bonds formed by the C-terminal Gly of ubiquitin (a 76-residue protein attached to proteins as an intracellular targeting signal).</text>
        <dbReference type="EC" id="3.4.19.12"/>
    </reaction>
</comment>
<dbReference type="Pfam" id="PF25010">
    <property type="entry name" value="ARM_UBP24_USP9X-Y"/>
    <property type="match status" value="1"/>
</dbReference>
<evidence type="ECO:0000256" key="7">
    <source>
        <dbReference type="ARBA" id="ARBA00022807"/>
    </source>
</evidence>
<name>A0A7R8ZSX9_9CRUS</name>
<evidence type="ECO:0000259" key="8">
    <source>
        <dbReference type="Pfam" id="PF25010"/>
    </source>
</evidence>
<dbReference type="AlphaFoldDB" id="A0A7R8ZSX9"/>
<evidence type="ECO:0000256" key="5">
    <source>
        <dbReference type="ARBA" id="ARBA00022786"/>
    </source>
</evidence>
<feature type="domain" description="UBP34/UBP24/USP9X/USP9Y-like ARM repeat region" evidence="8">
    <location>
        <begin position="1"/>
        <end position="397"/>
    </location>
</feature>
<accession>A0A7R8ZSX9</accession>
<dbReference type="GO" id="GO:0004843">
    <property type="term" value="F:cysteine-type deubiquitinase activity"/>
    <property type="evidence" value="ECO:0007669"/>
    <property type="project" value="UniProtKB-EC"/>
</dbReference>
<dbReference type="EC" id="3.4.19.12" evidence="3"/>
<keyword evidence="4" id="KW-0645">Protease</keyword>
<keyword evidence="5" id="KW-0833">Ubl conjugation pathway</keyword>
<protein>
    <recommendedName>
        <fullName evidence="3">ubiquitinyl hydrolase 1</fullName>
        <ecNumber evidence="3">3.4.19.12</ecNumber>
    </recommendedName>
</protein>
<keyword evidence="7" id="KW-0788">Thiol protease</keyword>
<proteinExistence type="inferred from homology"/>
<dbReference type="GO" id="GO:0006508">
    <property type="term" value="P:proteolysis"/>
    <property type="evidence" value="ECO:0007669"/>
    <property type="project" value="UniProtKB-KW"/>
</dbReference>
<organism evidence="9">
    <name type="scientific">Cyprideis torosa</name>
    <dbReference type="NCBI Taxonomy" id="163714"/>
    <lineage>
        <taxon>Eukaryota</taxon>
        <taxon>Metazoa</taxon>
        <taxon>Ecdysozoa</taxon>
        <taxon>Arthropoda</taxon>
        <taxon>Crustacea</taxon>
        <taxon>Oligostraca</taxon>
        <taxon>Ostracoda</taxon>
        <taxon>Podocopa</taxon>
        <taxon>Podocopida</taxon>
        <taxon>Cytherocopina</taxon>
        <taxon>Cytheroidea</taxon>
        <taxon>Cytherideidae</taxon>
        <taxon>Cyprideis</taxon>
    </lineage>
</organism>
<gene>
    <name evidence="9" type="ORF">CTOB1V02_LOCUS11036</name>
</gene>